<dbReference type="EMBL" id="ALJN01000011">
    <property type="protein sequence ID" value="EJP21934.1"/>
    <property type="molecule type" value="Genomic_DNA"/>
</dbReference>
<accession>J4TG17</accession>
<protein>
    <submittedName>
        <fullName evidence="1">Uncharacterized protein</fullName>
    </submittedName>
</protein>
<name>J4TG17_STROR</name>
<evidence type="ECO:0000313" key="2">
    <source>
        <dbReference type="Proteomes" id="UP000006745"/>
    </source>
</evidence>
<comment type="caution">
    <text evidence="1">The sequence shown here is derived from an EMBL/GenBank/DDBJ whole genome shotgun (WGS) entry which is preliminary data.</text>
</comment>
<dbReference type="Proteomes" id="UP000006745">
    <property type="component" value="Unassembled WGS sequence"/>
</dbReference>
<evidence type="ECO:0000313" key="1">
    <source>
        <dbReference type="EMBL" id="EJP21934.1"/>
    </source>
</evidence>
<sequence length="57" mass="6398">MFYDEKNDFLLTMTRVWMFAVGDSPLLARNVGDSSNLETVNNETISALSNIQKMPAT</sequence>
<reference evidence="1 2" key="1">
    <citation type="submission" date="2012-07" db="EMBL/GenBank/DDBJ databases">
        <authorList>
            <person name="Durkin A.S."/>
            <person name="McCorrison J."/>
            <person name="Torralba M."/>
            <person name="Gillis M."/>
            <person name="Methe B."/>
            <person name="Sutton G."/>
            <person name="Nelson K.E."/>
        </authorList>
    </citation>
    <scope>NUCLEOTIDE SEQUENCE [LARGE SCALE GENOMIC DNA]</scope>
    <source>
        <strain evidence="1 2">SK304</strain>
    </source>
</reference>
<gene>
    <name evidence="1" type="ORF">HMPREF1125_1134</name>
</gene>
<dbReference type="RefSeq" id="WP_002883006.1">
    <property type="nucleotide sequence ID" value="NZ_ALJN01000011.1"/>
</dbReference>
<organism evidence="1 2">
    <name type="scientific">Streptococcus oralis SK304</name>
    <dbReference type="NCBI Taxonomy" id="1161421"/>
    <lineage>
        <taxon>Bacteria</taxon>
        <taxon>Bacillati</taxon>
        <taxon>Bacillota</taxon>
        <taxon>Bacilli</taxon>
        <taxon>Lactobacillales</taxon>
        <taxon>Streptococcaceae</taxon>
        <taxon>Streptococcus</taxon>
    </lineage>
</organism>
<dbReference type="AlphaFoldDB" id="J4TG17"/>
<proteinExistence type="predicted"/>
<dbReference type="PATRIC" id="fig|1161421.3.peg.704"/>